<name>A0A1Z5TIY8_HORWE</name>
<evidence type="ECO:0000256" key="1">
    <source>
        <dbReference type="SAM" id="SignalP"/>
    </source>
</evidence>
<accession>A0A1Z5TIY8</accession>
<protein>
    <recommendedName>
        <fullName evidence="2">Beta-glucuronidase C-terminal domain-containing protein</fullName>
    </recommendedName>
</protein>
<dbReference type="OrthoDB" id="2796951at2759"/>
<evidence type="ECO:0000259" key="2">
    <source>
        <dbReference type="Pfam" id="PF16862"/>
    </source>
</evidence>
<organism evidence="3 4">
    <name type="scientific">Hortaea werneckii EXF-2000</name>
    <dbReference type="NCBI Taxonomy" id="1157616"/>
    <lineage>
        <taxon>Eukaryota</taxon>
        <taxon>Fungi</taxon>
        <taxon>Dikarya</taxon>
        <taxon>Ascomycota</taxon>
        <taxon>Pezizomycotina</taxon>
        <taxon>Dothideomycetes</taxon>
        <taxon>Dothideomycetidae</taxon>
        <taxon>Mycosphaerellales</taxon>
        <taxon>Teratosphaeriaceae</taxon>
        <taxon>Hortaea</taxon>
    </lineage>
</organism>
<proteinExistence type="predicted"/>
<feature type="domain" description="Beta-glucuronidase C-terminal" evidence="2">
    <location>
        <begin position="436"/>
        <end position="560"/>
    </location>
</feature>
<dbReference type="PANTHER" id="PTHR36183:SF2">
    <property type="entry name" value="BETA-GLUCURONIDASE C-TERMINAL DOMAIN-CONTAINING PROTEIN"/>
    <property type="match status" value="1"/>
</dbReference>
<dbReference type="AlphaFoldDB" id="A0A1Z5TIY8"/>
<dbReference type="SUPFAM" id="SSF51445">
    <property type="entry name" value="(Trans)glycosidases"/>
    <property type="match status" value="1"/>
</dbReference>
<dbReference type="PANTHER" id="PTHR36183">
    <property type="entry name" value="BETA-GLUCURONIDASE"/>
    <property type="match status" value="1"/>
</dbReference>
<dbReference type="Pfam" id="PF16862">
    <property type="entry name" value="Glyco_hydro_79C"/>
    <property type="match status" value="1"/>
</dbReference>
<sequence length="563" mass="61347">MKHLNSLSWAATALIATSPTHAHPPSPGRSNVVRLDVPDTALGASIAHSNSFASFSIDPAFWVEFFGNASNPNELTFRLLNLITEHGGQPIIRPGGITMDSMIFDPSAGDPVRTTSPNGGIYRTTVGPAYYESWSNFPNGTKFVSTLNFGNNSYEIARDMAVASVKYQPDLVEYFELGNEPTNYDEARWNDSTAAYVAQWKNWTSSIDAAVNETLGAARAAELGSERWWASSATTDKTGLKVRPVDLIPAGVDSASQVAEYSIHSYPFSTCDPERAVLATTENILNHTGLALYADEEIYPSARAALDAGNPWVIGEFNSISCSGNPNVSDTFAQALWVIDSQLTYATRNASSCNLHQGATLAFQSDNQVNTASANGSPGFSTYDMLYPRDSVLRGEARVLPSFSAQLFLAEAFSTGGTRIQNLTVPSGVDPDYFAAYAFYDDDVLSKLAIVNMHPYYANFTQDFSASIDLSEHIHGSKGWHGWHGWHGWDKHEGKHEGKQEGKQEAYAKRLTAPYTDETDGAKVTWAGQTFINGTADGEVQEERIDRDGIVHVRGSEALLIFI</sequence>
<dbReference type="VEuPathDB" id="FungiDB:BTJ68_05096"/>
<dbReference type="InterPro" id="IPR031728">
    <property type="entry name" value="GlcAase_C"/>
</dbReference>
<dbReference type="InterPro" id="IPR017853">
    <property type="entry name" value="GH"/>
</dbReference>
<evidence type="ECO:0000313" key="3">
    <source>
        <dbReference type="EMBL" id="OTA35986.1"/>
    </source>
</evidence>
<dbReference type="Proteomes" id="UP000194280">
    <property type="component" value="Unassembled WGS sequence"/>
</dbReference>
<dbReference type="EMBL" id="MUNK01000037">
    <property type="protein sequence ID" value="OTA35986.1"/>
    <property type="molecule type" value="Genomic_DNA"/>
</dbReference>
<keyword evidence="4" id="KW-1185">Reference proteome</keyword>
<comment type="caution">
    <text evidence="3">The sequence shown here is derived from an EMBL/GenBank/DDBJ whole genome shotgun (WGS) entry which is preliminary data.</text>
</comment>
<gene>
    <name evidence="3" type="ORF">BTJ68_05096</name>
</gene>
<reference evidence="3 4" key="1">
    <citation type="submission" date="2017-01" db="EMBL/GenBank/DDBJ databases">
        <title>The recent genome duplication of the halophilic yeast Hortaea werneckii: insights from long-read sequencing.</title>
        <authorList>
            <person name="Sinha S."/>
            <person name="Flibotte S."/>
            <person name="Neira M."/>
            <person name="Lenassi M."/>
            <person name="Gostincar C."/>
            <person name="Stajich J.E."/>
            <person name="Nislow C.E."/>
        </authorList>
    </citation>
    <scope>NUCLEOTIDE SEQUENCE [LARGE SCALE GENOMIC DNA]</scope>
    <source>
        <strain evidence="3 4">EXF-2000</strain>
    </source>
</reference>
<dbReference type="InterPro" id="IPR052974">
    <property type="entry name" value="GH79_Enzymes"/>
</dbReference>
<dbReference type="Gene3D" id="3.20.20.80">
    <property type="entry name" value="Glycosidases"/>
    <property type="match status" value="1"/>
</dbReference>
<dbReference type="InParanoid" id="A0A1Z5TIY8"/>
<feature type="signal peptide" evidence="1">
    <location>
        <begin position="1"/>
        <end position="22"/>
    </location>
</feature>
<feature type="chain" id="PRO_5012735349" description="Beta-glucuronidase C-terminal domain-containing protein" evidence="1">
    <location>
        <begin position="23"/>
        <end position="563"/>
    </location>
</feature>
<evidence type="ECO:0000313" key="4">
    <source>
        <dbReference type="Proteomes" id="UP000194280"/>
    </source>
</evidence>
<keyword evidence="1" id="KW-0732">Signal</keyword>